<reference evidence="2" key="1">
    <citation type="journal article" date="2023" name="Front. Plant Sci.">
        <title>Chromosomal-level genome assembly of Melastoma candidum provides insights into trichome evolution.</title>
        <authorList>
            <person name="Zhong Y."/>
            <person name="Wu W."/>
            <person name="Sun C."/>
            <person name="Zou P."/>
            <person name="Liu Y."/>
            <person name="Dai S."/>
            <person name="Zhou R."/>
        </authorList>
    </citation>
    <scope>NUCLEOTIDE SEQUENCE [LARGE SCALE GENOMIC DNA]</scope>
</reference>
<keyword evidence="2" id="KW-1185">Reference proteome</keyword>
<comment type="caution">
    <text evidence="1">The sequence shown here is derived from an EMBL/GenBank/DDBJ whole genome shotgun (WGS) entry which is preliminary data.</text>
</comment>
<evidence type="ECO:0000313" key="2">
    <source>
        <dbReference type="Proteomes" id="UP001057402"/>
    </source>
</evidence>
<sequence length="490" mass="51115">MLQPSSALASSASALLNNSRRSHPLSTSGMELAAAALKVAKLAWEAANEMIEASPGKLHQPPPAAVTTKGLNCFLHLHQAESPSLRHRRQPPTPDSADSVGVPKKLRTLLTLKNPLSPLTSASARNDKPSLGLPPTFPSGSGSSDPSQLTIIPGIPLWHQRNRREASPGIDARRISPAEPSPNETSSQRRQIVPGAPPQPSMSSRSSSPVTAASPSGPSTTKEATTSVRSVALPTVATRPEQRRIPSLASPGVHHGGPDLPAANGGEPTSPRRPPQPKLAQQTYSPAFPPAPAAMATHNGGCSSFPARPRAPAAAAHLLLGVPKLAAAVPRQLRRPSQNRQQPGVPRSSVDGTHVPPTVHDSTAADPQVSSSTSLRSDHGDSKPSDPVADVPPVPPLQTLPPSRPPLPRRQQPKAAPGLPRSRLPLPVAVSALLDDPRQAHPPLWFRSPALVVAAMENPSPSASRLRLSAGGVLSQIVEALSKGKVILVI</sequence>
<name>A0ACB9M8D1_9MYRT</name>
<evidence type="ECO:0000313" key="1">
    <source>
        <dbReference type="EMBL" id="KAI4319727.1"/>
    </source>
</evidence>
<organism evidence="1 2">
    <name type="scientific">Melastoma candidum</name>
    <dbReference type="NCBI Taxonomy" id="119954"/>
    <lineage>
        <taxon>Eukaryota</taxon>
        <taxon>Viridiplantae</taxon>
        <taxon>Streptophyta</taxon>
        <taxon>Embryophyta</taxon>
        <taxon>Tracheophyta</taxon>
        <taxon>Spermatophyta</taxon>
        <taxon>Magnoliopsida</taxon>
        <taxon>eudicotyledons</taxon>
        <taxon>Gunneridae</taxon>
        <taxon>Pentapetalae</taxon>
        <taxon>rosids</taxon>
        <taxon>malvids</taxon>
        <taxon>Myrtales</taxon>
        <taxon>Melastomataceae</taxon>
        <taxon>Melastomatoideae</taxon>
        <taxon>Melastomateae</taxon>
        <taxon>Melastoma</taxon>
    </lineage>
</organism>
<proteinExistence type="predicted"/>
<gene>
    <name evidence="1" type="ORF">MLD38_033294</name>
</gene>
<accession>A0ACB9M8D1</accession>
<protein>
    <submittedName>
        <fullName evidence="1">Uncharacterized protein</fullName>
    </submittedName>
</protein>
<dbReference type="Proteomes" id="UP001057402">
    <property type="component" value="Chromosome 10"/>
</dbReference>
<dbReference type="EMBL" id="CM042889">
    <property type="protein sequence ID" value="KAI4319727.1"/>
    <property type="molecule type" value="Genomic_DNA"/>
</dbReference>